<reference evidence="1 2" key="1">
    <citation type="submission" date="2019-03" db="EMBL/GenBank/DDBJ databases">
        <title>Genomics of glacier-inhabiting Cryobacterium strains.</title>
        <authorList>
            <person name="Liu Q."/>
            <person name="Xin Y.-H."/>
        </authorList>
    </citation>
    <scope>NUCLEOTIDE SEQUENCE [LARGE SCALE GENOMIC DNA]</scope>
    <source>
        <strain evidence="1 2">CGMCC 1.10440</strain>
    </source>
</reference>
<evidence type="ECO:0008006" key="3">
    <source>
        <dbReference type="Google" id="ProtNLM"/>
    </source>
</evidence>
<dbReference type="Proteomes" id="UP000298488">
    <property type="component" value="Unassembled WGS sequence"/>
</dbReference>
<sequence length="475" mass="51613">MTEGNLELSIVGIGDARRLRVSAPSAAALADFEGTAAESATGSVLDGPLSAANAVAVRTHVPSLRPQPIGLRTSAGVGDRLGLAAPGQVRAFQKFGAGIVPIFAQQSAREMDRLGRMPQQVLDDATFGCLQAGWDGPVGADADHLKSTAEIDRCLDAGFTLFTLDPGEFVRHIEGTVTAQQLEDVPWGDLEDDLESMTRRYADFTMEVGDGILRLSEVDVFQAAAKYGAAVAYTVSMYRHLMERATYPVEVEVSVDETDDVTTLAEHVYMATELKRLGVEWVSFAPRYVGSFEKGVDYIGDKQVLYTSLANHTHIARAFGPYKISLHSGSDKFSIYEGAAQATGRLVHLKTSGTNYLVAVDVASRFDQELFRNIYAVSRDAYRGTRASYQVSARLDRTPEPHEVPDERLHDLVTAFDSRQILHVGYGAVLRTEDGQGASPLAASLRELLAAHNDAYESELEAHIGRHLTTFSEKS</sequence>
<gene>
    <name evidence="1" type="ORF">E3N84_10430</name>
</gene>
<proteinExistence type="predicted"/>
<dbReference type="GO" id="GO:0016853">
    <property type="term" value="F:isomerase activity"/>
    <property type="evidence" value="ECO:0007669"/>
    <property type="project" value="InterPro"/>
</dbReference>
<accession>A0A4R8VEY9</accession>
<organism evidence="1 2">
    <name type="scientific">Terrimesophilobacter mesophilus</name>
    <dbReference type="NCBI Taxonomy" id="433647"/>
    <lineage>
        <taxon>Bacteria</taxon>
        <taxon>Bacillati</taxon>
        <taxon>Actinomycetota</taxon>
        <taxon>Actinomycetes</taxon>
        <taxon>Micrococcales</taxon>
        <taxon>Microbacteriaceae</taxon>
        <taxon>Terrimesophilobacter</taxon>
    </lineage>
</organism>
<dbReference type="OrthoDB" id="9797992at2"/>
<dbReference type="RefSeq" id="WP_104096262.1">
    <property type="nucleotide sequence ID" value="NZ_JACHBP010000001.1"/>
</dbReference>
<dbReference type="EMBL" id="SOFI01000003">
    <property type="protein sequence ID" value="TFB80407.1"/>
    <property type="molecule type" value="Genomic_DNA"/>
</dbReference>
<dbReference type="InterPro" id="IPR032586">
    <property type="entry name" value="UxaE"/>
</dbReference>
<name>A0A4R8VEY9_9MICO</name>
<evidence type="ECO:0000313" key="2">
    <source>
        <dbReference type="Proteomes" id="UP000298488"/>
    </source>
</evidence>
<comment type="caution">
    <text evidence="1">The sequence shown here is derived from an EMBL/GenBank/DDBJ whole genome shotgun (WGS) entry which is preliminary data.</text>
</comment>
<keyword evidence="2" id="KW-1185">Reference proteome</keyword>
<evidence type="ECO:0000313" key="1">
    <source>
        <dbReference type="EMBL" id="TFB80407.1"/>
    </source>
</evidence>
<protein>
    <recommendedName>
        <fullName evidence="3">Tagaturonate epimerase</fullName>
    </recommendedName>
</protein>
<dbReference type="Pfam" id="PF16257">
    <property type="entry name" value="UxaE"/>
    <property type="match status" value="1"/>
</dbReference>
<dbReference type="AlphaFoldDB" id="A0A4R8VEY9"/>